<evidence type="ECO:0000259" key="9">
    <source>
        <dbReference type="Pfam" id="PF01370"/>
    </source>
</evidence>
<name>A0ABR2YSG8_9CHLO</name>
<keyword evidence="11" id="KW-1185">Reference proteome</keyword>
<evidence type="ECO:0000256" key="6">
    <source>
        <dbReference type="ARBA" id="ARBA00042087"/>
    </source>
</evidence>
<evidence type="ECO:0000256" key="4">
    <source>
        <dbReference type="ARBA" id="ARBA00039055"/>
    </source>
</evidence>
<dbReference type="InterPro" id="IPR036291">
    <property type="entry name" value="NAD(P)-bd_dom_sf"/>
</dbReference>
<evidence type="ECO:0000256" key="2">
    <source>
        <dbReference type="ARBA" id="ARBA00023241"/>
    </source>
</evidence>
<protein>
    <recommendedName>
        <fullName evidence="6">Flavanone 4-reductase</fullName>
        <ecNumber evidence="5">1.1.1.219</ecNumber>
        <ecNumber evidence="4">1.1.1.234</ecNumber>
    </recommendedName>
</protein>
<evidence type="ECO:0000256" key="3">
    <source>
        <dbReference type="ARBA" id="ARBA00023445"/>
    </source>
</evidence>
<dbReference type="Proteomes" id="UP001491310">
    <property type="component" value="Unassembled WGS sequence"/>
</dbReference>
<comment type="catalytic activity">
    <reaction evidence="7">
        <text>(2S)-flavan-4-ol + NADP(+) = (2S)-flavanone + NADPH + H(+)</text>
        <dbReference type="Rhea" id="RHEA:11228"/>
        <dbReference type="ChEBI" id="CHEBI:15378"/>
        <dbReference type="ChEBI" id="CHEBI:15605"/>
        <dbReference type="ChEBI" id="CHEBI:15606"/>
        <dbReference type="ChEBI" id="CHEBI:57783"/>
        <dbReference type="ChEBI" id="CHEBI:58349"/>
        <dbReference type="EC" id="1.1.1.234"/>
    </reaction>
</comment>
<comment type="similarity">
    <text evidence="3">Belongs to the NAD(P)-dependent epimerase/dehydratase family. Dihydroflavonol-4-reductase subfamily.</text>
</comment>
<keyword evidence="1" id="KW-0560">Oxidoreductase</keyword>
<evidence type="ECO:0000313" key="10">
    <source>
        <dbReference type="EMBL" id="KAK9909540.1"/>
    </source>
</evidence>
<dbReference type="SUPFAM" id="SSF51735">
    <property type="entry name" value="NAD(P)-binding Rossmann-fold domains"/>
    <property type="match status" value="1"/>
</dbReference>
<feature type="domain" description="NAD-dependent epimerase/dehydratase" evidence="9">
    <location>
        <begin position="6"/>
        <end position="241"/>
    </location>
</feature>
<comment type="catalytic activity">
    <reaction evidence="8">
        <text>a (2R,3S,4S)-leucoanthocyanidin + NADP(+) = a (2R,3R)-dihydroflavonol + NADPH + H(+)</text>
        <dbReference type="Rhea" id="RHEA:54444"/>
        <dbReference type="ChEBI" id="CHEBI:15378"/>
        <dbReference type="ChEBI" id="CHEBI:57783"/>
        <dbReference type="ChEBI" id="CHEBI:58349"/>
        <dbReference type="ChEBI" id="CHEBI:138176"/>
        <dbReference type="ChEBI" id="CHEBI:138188"/>
        <dbReference type="EC" id="1.1.1.219"/>
    </reaction>
</comment>
<comment type="caution">
    <text evidence="10">The sequence shown here is derived from an EMBL/GenBank/DDBJ whole genome shotgun (WGS) entry which is preliminary data.</text>
</comment>
<dbReference type="Gene3D" id="3.40.50.720">
    <property type="entry name" value="NAD(P)-binding Rossmann-like Domain"/>
    <property type="match status" value="1"/>
</dbReference>
<organism evidence="10 11">
    <name type="scientific">Coccomyxa subellipsoidea</name>
    <dbReference type="NCBI Taxonomy" id="248742"/>
    <lineage>
        <taxon>Eukaryota</taxon>
        <taxon>Viridiplantae</taxon>
        <taxon>Chlorophyta</taxon>
        <taxon>core chlorophytes</taxon>
        <taxon>Trebouxiophyceae</taxon>
        <taxon>Trebouxiophyceae incertae sedis</taxon>
        <taxon>Coccomyxaceae</taxon>
        <taxon>Coccomyxa</taxon>
    </lineage>
</organism>
<reference evidence="10 11" key="1">
    <citation type="journal article" date="2024" name="Nat. Commun.">
        <title>Phylogenomics reveals the evolutionary origins of lichenization in chlorophyte algae.</title>
        <authorList>
            <person name="Puginier C."/>
            <person name="Libourel C."/>
            <person name="Otte J."/>
            <person name="Skaloud P."/>
            <person name="Haon M."/>
            <person name="Grisel S."/>
            <person name="Petersen M."/>
            <person name="Berrin J.G."/>
            <person name="Delaux P.M."/>
            <person name="Dal Grande F."/>
            <person name="Keller J."/>
        </authorList>
    </citation>
    <scope>NUCLEOTIDE SEQUENCE [LARGE SCALE GENOMIC DNA]</scope>
    <source>
        <strain evidence="10 11">SAG 216-7</strain>
    </source>
</reference>
<evidence type="ECO:0000256" key="8">
    <source>
        <dbReference type="ARBA" id="ARBA00049132"/>
    </source>
</evidence>
<evidence type="ECO:0000313" key="11">
    <source>
        <dbReference type="Proteomes" id="UP001491310"/>
    </source>
</evidence>
<dbReference type="EC" id="1.1.1.219" evidence="5"/>
<dbReference type="EMBL" id="JALJOT010000006">
    <property type="protein sequence ID" value="KAK9909540.1"/>
    <property type="molecule type" value="Genomic_DNA"/>
</dbReference>
<gene>
    <name evidence="10" type="ORF">WJX75_003838</name>
</gene>
<dbReference type="EC" id="1.1.1.234" evidence="4"/>
<evidence type="ECO:0000256" key="5">
    <source>
        <dbReference type="ARBA" id="ARBA00039057"/>
    </source>
</evidence>
<keyword evidence="2" id="KW-0284">Flavonoid biosynthesis</keyword>
<dbReference type="PANTHER" id="PTHR10366:SF564">
    <property type="entry name" value="STEROL-4-ALPHA-CARBOXYLATE 3-DEHYDROGENASE, DECARBOXYLATING"/>
    <property type="match status" value="1"/>
</dbReference>
<dbReference type="InterPro" id="IPR001509">
    <property type="entry name" value="Epimerase_deHydtase"/>
</dbReference>
<accession>A0ABR2YSG8</accession>
<proteinExistence type="inferred from homology"/>
<dbReference type="Pfam" id="PF01370">
    <property type="entry name" value="Epimerase"/>
    <property type="match status" value="1"/>
</dbReference>
<sequence length="321" mass="34951">MAYTAVVTGATGYIATELVRQLLEKGYNVRGTVRNLASKEKYSHLQALGEALPGILTLHEADLLAEGSFDGVAKGADYVFHTASPFIREVNDPQRDLVDPAVKGTRNVVQAAAKCKDTVKRVVVTSSFAAVVKSEKGPANGSLFTEEDWNDESSLNDQPYRFSKTEAEKEAWAIAKREGLDLVTINPTFVLGPVVGSRADATSIILFKDFIENKGSDIIPWQIDVRDIGRAHVLAVEVPTASGRYIVSHSSTLSTKYISEVLSRRFPQYKFPSGQDAPVKQVVDNSKVQKELGLQLLPPEATYIDMATTLIQKGIATPVAK</sequence>
<dbReference type="InterPro" id="IPR050425">
    <property type="entry name" value="NAD(P)_dehydrat-like"/>
</dbReference>
<evidence type="ECO:0000256" key="7">
    <source>
        <dbReference type="ARBA" id="ARBA00048870"/>
    </source>
</evidence>
<evidence type="ECO:0000256" key="1">
    <source>
        <dbReference type="ARBA" id="ARBA00023002"/>
    </source>
</evidence>
<dbReference type="PANTHER" id="PTHR10366">
    <property type="entry name" value="NAD DEPENDENT EPIMERASE/DEHYDRATASE"/>
    <property type="match status" value="1"/>
</dbReference>